<dbReference type="InterPro" id="IPR018866">
    <property type="entry name" value="Znf-4CXXC_R1"/>
</dbReference>
<evidence type="ECO:0000256" key="5">
    <source>
        <dbReference type="ARBA" id="ARBA00022553"/>
    </source>
</evidence>
<dbReference type="GO" id="GO:0006355">
    <property type="term" value="P:regulation of DNA-templated transcription"/>
    <property type="evidence" value="ECO:0007669"/>
    <property type="project" value="InterPro"/>
</dbReference>
<keyword evidence="13" id="KW-1185">Reference proteome</keyword>
<protein>
    <recommendedName>
        <fullName evidence="10">Zinc-finger domain-containing protein</fullName>
    </recommendedName>
</protein>
<evidence type="ECO:0000256" key="3">
    <source>
        <dbReference type="ARBA" id="ARBA00022490"/>
    </source>
</evidence>
<dbReference type="OrthoDB" id="298344at2759"/>
<dbReference type="PANTHER" id="PTHR31169:SF15">
    <property type="entry name" value="EXPRESSED PROTEIN"/>
    <property type="match status" value="1"/>
</dbReference>
<dbReference type="GO" id="GO:0005737">
    <property type="term" value="C:cytoplasm"/>
    <property type="evidence" value="ECO:0007669"/>
    <property type="project" value="UniProtKB-SubCell"/>
</dbReference>
<dbReference type="Pfam" id="PF10497">
    <property type="entry name" value="zf-4CXXC_R1"/>
    <property type="match status" value="1"/>
</dbReference>
<keyword evidence="5" id="KW-0597">Phosphoprotein</keyword>
<accession>I1GP77</accession>
<dbReference type="InterPro" id="IPR040221">
    <property type="entry name" value="CDCA7/CDA7L"/>
</dbReference>
<dbReference type="eggNOG" id="ENOG502QREZ">
    <property type="taxonomic scope" value="Eukaryota"/>
</dbReference>
<dbReference type="GO" id="GO:0005634">
    <property type="term" value="C:nucleus"/>
    <property type="evidence" value="ECO:0000318"/>
    <property type="project" value="GO_Central"/>
</dbReference>
<evidence type="ECO:0000313" key="12">
    <source>
        <dbReference type="EnsemblPlants" id="KQK13620"/>
    </source>
</evidence>
<proteinExistence type="predicted"/>
<keyword evidence="3" id="KW-0963">Cytoplasm</keyword>
<dbReference type="PANTHER" id="PTHR31169">
    <property type="entry name" value="OS05G0300700 PROTEIN"/>
    <property type="match status" value="1"/>
</dbReference>
<evidence type="ECO:0000256" key="9">
    <source>
        <dbReference type="ARBA" id="ARBA00023242"/>
    </source>
</evidence>
<comment type="subcellular location">
    <subcellularLocation>
        <location evidence="2">Cytoplasm</location>
    </subcellularLocation>
    <subcellularLocation>
        <location evidence="1">Nucleus</location>
    </subcellularLocation>
</comment>
<evidence type="ECO:0000256" key="4">
    <source>
        <dbReference type="ARBA" id="ARBA00022499"/>
    </source>
</evidence>
<keyword evidence="8" id="KW-0804">Transcription</keyword>
<keyword evidence="4" id="KW-1017">Isopeptide bond</keyword>
<dbReference type="EMBL" id="CM000880">
    <property type="protein sequence ID" value="KQK13620.1"/>
    <property type="molecule type" value="Genomic_DNA"/>
</dbReference>
<dbReference type="KEGG" id="bdi:100831299"/>
<feature type="domain" description="Zinc-finger" evidence="10">
    <location>
        <begin position="140"/>
        <end position="262"/>
    </location>
</feature>
<gene>
    <name evidence="12" type="primary">LOC100831299</name>
    <name evidence="11" type="ORF">BRADI_1g11390v3</name>
</gene>
<dbReference type="HOGENOM" id="CLU_084914_0_0_1"/>
<name>I1GP77_BRADI</name>
<sequence length="272" mass="30656">MGRLGDKSDYESVREARISENKARMEMLGLLRCTGELSAIASASTRRAGSVTPRKSPKPPLVLTPLRRSGRLIAATTTTGRRFSARLNGQSVEHKALPYKGKYAEEEEDEKKKAVVVIDKQRLRVLQERRCDSKGRGAVYDSLLGICCHFCRQKKLCGEEDCKRCGEGDFEQPCIGKTDCSSCHSSNGILCRACLKVRYGEEMEEVRKNKNWMCPHCIEEKGIKKFWICNSSICLKKRKIAPTGIAIFDAREQGYESVAHLLMDQLKRSRAF</sequence>
<evidence type="ECO:0000313" key="11">
    <source>
        <dbReference type="EMBL" id="KQK13620.1"/>
    </source>
</evidence>
<evidence type="ECO:0000313" key="13">
    <source>
        <dbReference type="Proteomes" id="UP000008810"/>
    </source>
</evidence>
<evidence type="ECO:0000256" key="8">
    <source>
        <dbReference type="ARBA" id="ARBA00023163"/>
    </source>
</evidence>
<evidence type="ECO:0000256" key="1">
    <source>
        <dbReference type="ARBA" id="ARBA00004123"/>
    </source>
</evidence>
<reference evidence="11" key="2">
    <citation type="submission" date="2017-06" db="EMBL/GenBank/DDBJ databases">
        <title>WGS assembly of Brachypodium distachyon.</title>
        <authorList>
            <consortium name="The International Brachypodium Initiative"/>
            <person name="Lucas S."/>
            <person name="Harmon-Smith M."/>
            <person name="Lail K."/>
            <person name="Tice H."/>
            <person name="Grimwood J."/>
            <person name="Bruce D."/>
            <person name="Barry K."/>
            <person name="Shu S."/>
            <person name="Lindquist E."/>
            <person name="Wang M."/>
            <person name="Pitluck S."/>
            <person name="Vogel J.P."/>
            <person name="Garvin D.F."/>
            <person name="Mockler T.C."/>
            <person name="Schmutz J."/>
            <person name="Rokhsar D."/>
            <person name="Bevan M.W."/>
        </authorList>
    </citation>
    <scope>NUCLEOTIDE SEQUENCE</scope>
    <source>
        <strain evidence="11">Bd21</strain>
    </source>
</reference>
<reference evidence="11 12" key="1">
    <citation type="journal article" date="2010" name="Nature">
        <title>Genome sequencing and analysis of the model grass Brachypodium distachyon.</title>
        <authorList>
            <consortium name="International Brachypodium Initiative"/>
        </authorList>
    </citation>
    <scope>NUCLEOTIDE SEQUENCE [LARGE SCALE GENOMIC DNA]</scope>
    <source>
        <strain evidence="11 12">Bd21</strain>
    </source>
</reference>
<keyword evidence="7" id="KW-0805">Transcription regulation</keyword>
<dbReference type="OMA" id="TGTKKFW"/>
<keyword evidence="9" id="KW-0539">Nucleus</keyword>
<dbReference type="EnsemblPlants" id="KQK13620">
    <property type="protein sequence ID" value="KQK13620"/>
    <property type="gene ID" value="BRADI_1g11390v3"/>
</dbReference>
<reference evidence="12" key="3">
    <citation type="submission" date="2018-08" db="UniProtKB">
        <authorList>
            <consortium name="EnsemblPlants"/>
        </authorList>
    </citation>
    <scope>IDENTIFICATION</scope>
    <source>
        <strain evidence="12">cv. Bd21</strain>
    </source>
</reference>
<evidence type="ECO:0000259" key="10">
    <source>
        <dbReference type="Pfam" id="PF10497"/>
    </source>
</evidence>
<dbReference type="RefSeq" id="XP_003560758.1">
    <property type="nucleotide sequence ID" value="XM_003560710.4"/>
</dbReference>
<keyword evidence="6" id="KW-0832">Ubl conjugation</keyword>
<evidence type="ECO:0000256" key="6">
    <source>
        <dbReference type="ARBA" id="ARBA00022843"/>
    </source>
</evidence>
<dbReference type="GeneID" id="100831299"/>
<evidence type="ECO:0000256" key="2">
    <source>
        <dbReference type="ARBA" id="ARBA00004496"/>
    </source>
</evidence>
<organism evidence="11">
    <name type="scientific">Brachypodium distachyon</name>
    <name type="common">Purple false brome</name>
    <name type="synonym">Trachynia distachya</name>
    <dbReference type="NCBI Taxonomy" id="15368"/>
    <lineage>
        <taxon>Eukaryota</taxon>
        <taxon>Viridiplantae</taxon>
        <taxon>Streptophyta</taxon>
        <taxon>Embryophyta</taxon>
        <taxon>Tracheophyta</taxon>
        <taxon>Spermatophyta</taxon>
        <taxon>Magnoliopsida</taxon>
        <taxon>Liliopsida</taxon>
        <taxon>Poales</taxon>
        <taxon>Poaceae</taxon>
        <taxon>BOP clade</taxon>
        <taxon>Pooideae</taxon>
        <taxon>Stipodae</taxon>
        <taxon>Brachypodieae</taxon>
        <taxon>Brachypodium</taxon>
    </lineage>
</organism>
<evidence type="ECO:0000256" key="7">
    <source>
        <dbReference type="ARBA" id="ARBA00023015"/>
    </source>
</evidence>
<dbReference type="AlphaFoldDB" id="I1GP77"/>
<dbReference type="Gramene" id="KQK13620">
    <property type="protein sequence ID" value="KQK13620"/>
    <property type="gene ID" value="BRADI_1g11390v3"/>
</dbReference>
<dbReference type="Proteomes" id="UP000008810">
    <property type="component" value="Chromosome 1"/>
</dbReference>